<feature type="compositionally biased region" description="Acidic residues" evidence="1">
    <location>
        <begin position="252"/>
        <end position="295"/>
    </location>
</feature>
<name>A0A7S3L3H4_9STRA</name>
<feature type="chain" id="PRO_5031428081" evidence="2">
    <location>
        <begin position="22"/>
        <end position="444"/>
    </location>
</feature>
<feature type="signal peptide" evidence="2">
    <location>
        <begin position="1"/>
        <end position="21"/>
    </location>
</feature>
<feature type="region of interest" description="Disordered" evidence="1">
    <location>
        <begin position="252"/>
        <end position="309"/>
    </location>
</feature>
<organism evidence="3">
    <name type="scientific">Amphora coffeiformis</name>
    <dbReference type="NCBI Taxonomy" id="265554"/>
    <lineage>
        <taxon>Eukaryota</taxon>
        <taxon>Sar</taxon>
        <taxon>Stramenopiles</taxon>
        <taxon>Ochrophyta</taxon>
        <taxon>Bacillariophyta</taxon>
        <taxon>Bacillariophyceae</taxon>
        <taxon>Bacillariophycidae</taxon>
        <taxon>Thalassiophysales</taxon>
        <taxon>Catenulaceae</taxon>
        <taxon>Amphora</taxon>
    </lineage>
</organism>
<evidence type="ECO:0000256" key="1">
    <source>
        <dbReference type="SAM" id="MobiDB-lite"/>
    </source>
</evidence>
<keyword evidence="2" id="KW-0732">Signal</keyword>
<accession>A0A7S3L3H4</accession>
<reference evidence="3" key="1">
    <citation type="submission" date="2021-01" db="EMBL/GenBank/DDBJ databases">
        <authorList>
            <person name="Corre E."/>
            <person name="Pelletier E."/>
            <person name="Niang G."/>
            <person name="Scheremetjew M."/>
            <person name="Finn R."/>
            <person name="Kale V."/>
            <person name="Holt S."/>
            <person name="Cochrane G."/>
            <person name="Meng A."/>
            <person name="Brown T."/>
            <person name="Cohen L."/>
        </authorList>
    </citation>
    <scope>NUCLEOTIDE SEQUENCE</scope>
    <source>
        <strain evidence="3">CCMP127</strain>
    </source>
</reference>
<dbReference type="EMBL" id="HBIM01009389">
    <property type="protein sequence ID" value="CAE0410480.1"/>
    <property type="molecule type" value="Transcribed_RNA"/>
</dbReference>
<evidence type="ECO:0000256" key="2">
    <source>
        <dbReference type="SAM" id="SignalP"/>
    </source>
</evidence>
<dbReference type="AlphaFoldDB" id="A0A7S3L3H4"/>
<sequence>MKFTKSALALALLMLPTSSLADKKAPSKRDCELKTKGNDKVDFECKTKSENETTEFKDKIEFKISTDKDRGLKVKVEYEEETELKRRRLNAARQLQTVEEREIETSYEVVFDKIIEYRKPAATAGRRRLTAAEEAYDWETDVIVSEIAFGSWTGFSDIQVNQRRRRLQGDGNVTDTPDEGEDDTVYTFSLSSADGVATFDFTIAQAGNQAASATANKMQIDIRLTDYPYAEDGTNVALLTSVESEREVDIEYADEESGDSADASQDDGDQEDRVSDEEMGDEEDQVDADGDDGDEDGRRRRLSARESSEVKISFDDAVAATGIRPFGEFTWAKDATVTTSNTTSTNTTTDEQSEPVVAVMATTSDQNETTEETMTIQVVATSDGKNRLAFSFVGGAVAQNAPDIYWDPETGVSYAEGGINGSSAVDMAWKGGMALVAAAAVLMW</sequence>
<gene>
    <name evidence="3" type="ORF">ACOF00016_LOCUS7947</name>
</gene>
<evidence type="ECO:0000313" key="3">
    <source>
        <dbReference type="EMBL" id="CAE0410480.1"/>
    </source>
</evidence>
<protein>
    <submittedName>
        <fullName evidence="3">Uncharacterized protein</fullName>
    </submittedName>
</protein>
<proteinExistence type="predicted"/>